<evidence type="ECO:0000256" key="7">
    <source>
        <dbReference type="ARBA" id="ARBA00040894"/>
    </source>
</evidence>
<keyword evidence="4 11" id="KW-0808">Transferase</keyword>
<comment type="catalytic activity">
    <reaction evidence="9">
        <text>an NDP-alpha-D-glucose + (2R)-3-phosphoglycerate = (2R)-2-O-(alpha-D-glucopyranosyl)-3-phospho-glycerate + a ribonucleoside 5'-diphosphate + H(+)</text>
        <dbReference type="Rhea" id="RHEA:47244"/>
        <dbReference type="ChEBI" id="CHEBI:15378"/>
        <dbReference type="ChEBI" id="CHEBI:57930"/>
        <dbReference type="ChEBI" id="CHEBI:58272"/>
        <dbReference type="ChEBI" id="CHEBI:62600"/>
        <dbReference type="ChEBI" id="CHEBI:76533"/>
        <dbReference type="EC" id="2.4.1.266"/>
    </reaction>
    <physiologicalReaction direction="left-to-right" evidence="9">
        <dbReference type="Rhea" id="RHEA:47245"/>
    </physiologicalReaction>
</comment>
<evidence type="ECO:0000256" key="3">
    <source>
        <dbReference type="ARBA" id="ARBA00022676"/>
    </source>
</evidence>
<dbReference type="EC" id="2.4.1.266" evidence="6"/>
<evidence type="ECO:0000256" key="6">
    <source>
        <dbReference type="ARBA" id="ARBA00039022"/>
    </source>
</evidence>
<keyword evidence="12" id="KW-1185">Reference proteome</keyword>
<protein>
    <recommendedName>
        <fullName evidence="7">Glucosyl-3-phosphoglycerate synthase</fullName>
        <ecNumber evidence="6">2.4.1.266</ecNumber>
    </recommendedName>
</protein>
<comment type="catalytic activity">
    <reaction evidence="8">
        <text>(2R)-3-phosphoglycerate + UDP-alpha-D-glucose = (2R)-2-O-(alpha-D-glucopyranosyl)-3-phospho-glycerate + UDP + H(+)</text>
        <dbReference type="Rhea" id="RHEA:31319"/>
        <dbReference type="ChEBI" id="CHEBI:15378"/>
        <dbReference type="ChEBI" id="CHEBI:58223"/>
        <dbReference type="ChEBI" id="CHEBI:58272"/>
        <dbReference type="ChEBI" id="CHEBI:58885"/>
        <dbReference type="ChEBI" id="CHEBI:62600"/>
        <dbReference type="EC" id="2.4.1.266"/>
    </reaction>
    <physiologicalReaction direction="left-to-right" evidence="8">
        <dbReference type="Rhea" id="RHEA:31320"/>
    </physiologicalReaction>
</comment>
<dbReference type="CDD" id="cd04179">
    <property type="entry name" value="DPM_DPG-synthase_like"/>
    <property type="match status" value="1"/>
</dbReference>
<sequence length="206" mass="22624">MLSLIIPAYNEEERIGQVLDAVIAARVFDQVIVVDDGSTDRTAEVATAHRVEVVRLPTNRGKGAAVAAGLSRAQGEVIGFLDADLVGLRPEHIRALVLPVIEGQADMTIGLFGGGRLSTDLAQKLTPILTGQRVVHRRWLPPADFSTARYGIEVLLHKHVKDSGGRIVEVSLDEVTHHMKEEKLGWRKGVAARLRMYWDILKVMAK</sequence>
<evidence type="ECO:0000256" key="4">
    <source>
        <dbReference type="ARBA" id="ARBA00022679"/>
    </source>
</evidence>
<dbReference type="RefSeq" id="WP_100667791.1">
    <property type="nucleotide sequence ID" value="NZ_CP024955.1"/>
</dbReference>
<proteinExistence type="inferred from homology"/>
<dbReference type="InterPro" id="IPR050256">
    <property type="entry name" value="Glycosyltransferase_2"/>
</dbReference>
<evidence type="ECO:0000256" key="2">
    <source>
        <dbReference type="ARBA" id="ARBA00006739"/>
    </source>
</evidence>
<keyword evidence="3" id="KW-0328">Glycosyltransferase</keyword>
<reference evidence="12" key="1">
    <citation type="submission" date="2017-11" db="EMBL/GenBank/DDBJ databases">
        <title>Complete Genome Sequence of Kyrpidia sp. Strain EA-1, a thermophilic, hydrogen-oxidizing Bacterium, isolated from the Azores.</title>
        <authorList>
            <person name="Reiner J.E."/>
            <person name="Lapp C.J."/>
            <person name="Bunk B."/>
            <person name="Gescher J."/>
        </authorList>
    </citation>
    <scope>NUCLEOTIDE SEQUENCE [LARGE SCALE GENOMIC DNA]</scope>
    <source>
        <strain evidence="12">EA-1</strain>
    </source>
</reference>
<dbReference type="SUPFAM" id="SSF53448">
    <property type="entry name" value="Nucleotide-diphospho-sugar transferases"/>
    <property type="match status" value="1"/>
</dbReference>
<dbReference type="KEGG" id="kyr:CVV65_08710"/>
<evidence type="ECO:0000256" key="5">
    <source>
        <dbReference type="ARBA" id="ARBA00022842"/>
    </source>
</evidence>
<dbReference type="InterPro" id="IPR001173">
    <property type="entry name" value="Glyco_trans_2-like"/>
</dbReference>
<evidence type="ECO:0000259" key="10">
    <source>
        <dbReference type="Pfam" id="PF00535"/>
    </source>
</evidence>
<dbReference type="EMBL" id="CP024955">
    <property type="protein sequence ID" value="ATY84992.1"/>
    <property type="molecule type" value="Genomic_DNA"/>
</dbReference>
<dbReference type="OrthoDB" id="9810303at2"/>
<evidence type="ECO:0000313" key="12">
    <source>
        <dbReference type="Proteomes" id="UP000231932"/>
    </source>
</evidence>
<dbReference type="Proteomes" id="UP000231932">
    <property type="component" value="Chromosome"/>
</dbReference>
<evidence type="ECO:0000256" key="1">
    <source>
        <dbReference type="ARBA" id="ARBA00001946"/>
    </source>
</evidence>
<evidence type="ECO:0000256" key="8">
    <source>
        <dbReference type="ARBA" id="ARBA00048689"/>
    </source>
</evidence>
<feature type="domain" description="Glycosyltransferase 2-like" evidence="10">
    <location>
        <begin position="3"/>
        <end position="126"/>
    </location>
</feature>
<gene>
    <name evidence="11" type="ORF">CVV65_08710</name>
</gene>
<name>A0A2K8N988_9BACL</name>
<comment type="similarity">
    <text evidence="2">Belongs to the glycosyltransferase 2 family.</text>
</comment>
<dbReference type="AlphaFoldDB" id="A0A2K8N988"/>
<dbReference type="Pfam" id="PF00535">
    <property type="entry name" value="Glycos_transf_2"/>
    <property type="match status" value="1"/>
</dbReference>
<dbReference type="PANTHER" id="PTHR48090">
    <property type="entry name" value="UNDECAPRENYL-PHOSPHATE 4-DEOXY-4-FORMAMIDO-L-ARABINOSE TRANSFERASE-RELATED"/>
    <property type="match status" value="1"/>
</dbReference>
<dbReference type="InterPro" id="IPR029044">
    <property type="entry name" value="Nucleotide-diphossugar_trans"/>
</dbReference>
<dbReference type="Gene3D" id="3.90.550.10">
    <property type="entry name" value="Spore Coat Polysaccharide Biosynthesis Protein SpsA, Chain A"/>
    <property type="match status" value="1"/>
</dbReference>
<comment type="cofactor">
    <cofactor evidence="1">
        <name>Mg(2+)</name>
        <dbReference type="ChEBI" id="CHEBI:18420"/>
    </cofactor>
</comment>
<evidence type="ECO:0000256" key="9">
    <source>
        <dbReference type="ARBA" id="ARBA00048997"/>
    </source>
</evidence>
<evidence type="ECO:0000313" key="11">
    <source>
        <dbReference type="EMBL" id="ATY84992.1"/>
    </source>
</evidence>
<accession>A0A2K8N988</accession>
<keyword evidence="5" id="KW-0460">Magnesium</keyword>
<dbReference type="PANTHER" id="PTHR48090:SF10">
    <property type="entry name" value="GLUCOSYL-3-PHOSPHOGLYCERATE SYNTHASE"/>
    <property type="match status" value="1"/>
</dbReference>
<dbReference type="GO" id="GO:0016757">
    <property type="term" value="F:glycosyltransferase activity"/>
    <property type="evidence" value="ECO:0007669"/>
    <property type="project" value="UniProtKB-KW"/>
</dbReference>
<organism evidence="11 12">
    <name type="scientific">Kyrpidia spormannii</name>
    <dbReference type="NCBI Taxonomy" id="2055160"/>
    <lineage>
        <taxon>Bacteria</taxon>
        <taxon>Bacillati</taxon>
        <taxon>Bacillota</taxon>
        <taxon>Bacilli</taxon>
        <taxon>Bacillales</taxon>
        <taxon>Alicyclobacillaceae</taxon>
        <taxon>Kyrpidia</taxon>
    </lineage>
</organism>